<dbReference type="GeneID" id="90072459"/>
<dbReference type="InterPro" id="IPR013149">
    <property type="entry name" value="ADH-like_C"/>
</dbReference>
<dbReference type="Pfam" id="PF08240">
    <property type="entry name" value="ADH_N"/>
    <property type="match status" value="1"/>
</dbReference>
<dbReference type="Pfam" id="PF00107">
    <property type="entry name" value="ADH_zinc_N"/>
    <property type="match status" value="1"/>
</dbReference>
<dbReference type="InterPro" id="IPR011032">
    <property type="entry name" value="GroES-like_sf"/>
</dbReference>
<proteinExistence type="inferred from homology"/>
<dbReference type="SUPFAM" id="SSF50129">
    <property type="entry name" value="GroES-like"/>
    <property type="match status" value="1"/>
</dbReference>
<evidence type="ECO:0000256" key="4">
    <source>
        <dbReference type="ARBA" id="ARBA00023002"/>
    </source>
</evidence>
<comment type="caution">
    <text evidence="7">The sequence shown here is derived from an EMBL/GenBank/DDBJ whole genome shotgun (WGS) entry which is preliminary data.</text>
</comment>
<dbReference type="SUPFAM" id="SSF51735">
    <property type="entry name" value="NAD(P)-binding Rossmann-fold domains"/>
    <property type="match status" value="1"/>
</dbReference>
<dbReference type="InterPro" id="IPR036291">
    <property type="entry name" value="NAD(P)-bd_dom_sf"/>
</dbReference>
<comment type="similarity">
    <text evidence="5">Belongs to the zinc-containing alcohol dehydrogenase family.</text>
</comment>
<protein>
    <recommendedName>
        <fullName evidence="6">Enoyl reductase (ER) domain-containing protein</fullName>
    </recommendedName>
</protein>
<dbReference type="PROSITE" id="PS00059">
    <property type="entry name" value="ADH_ZINC"/>
    <property type="match status" value="1"/>
</dbReference>
<dbReference type="CDD" id="cd05283">
    <property type="entry name" value="CAD1"/>
    <property type="match status" value="1"/>
</dbReference>
<dbReference type="GO" id="GO:0008270">
    <property type="term" value="F:zinc ion binding"/>
    <property type="evidence" value="ECO:0007669"/>
    <property type="project" value="InterPro"/>
</dbReference>
<sequence>MSVPEKFEAIGVQDFDKWLEPKHFSYTPQAMRPEDVDIKIEACGICGSDIHAANGDWGRPYTPLAVGHEIIGEVVSVGEGVTRFKVGDRVGVGAQCDSCGKCSRCNQDREQCCKDMVGTYLGVYKETGLPTQGGYANYVRVNSRLAFKIPDSIDSVTAAPLLCGGITGFRPLMTAGVKKGTRVGVNGIGGIGHMVIMFAKALGAEVTAISRSDAKRELAKEIGADHYISTGEEGFSEKYCDSLDLVVNTGSSFSEGSINGILGLIRPFGSMIFITAPPSNENLVIAPFDLLLKSISIGGSGIGSPKDIEYMLDFVAKHQIKPWIETIDISEENVTTAWKRMVKGDVKFRFVLTGYDKYFK</sequence>
<gene>
    <name evidence="7" type="ORF">DASC09_018050</name>
</gene>
<accession>A0AAV5QHS1</accession>
<dbReference type="Gene3D" id="3.40.50.720">
    <property type="entry name" value="NAD(P)-binding Rossmann-like Domain"/>
    <property type="match status" value="1"/>
</dbReference>
<dbReference type="InterPro" id="IPR047109">
    <property type="entry name" value="CAD-like"/>
</dbReference>
<dbReference type="AlphaFoldDB" id="A0AAV5QHS1"/>
<feature type="domain" description="Enoyl reductase (ER)" evidence="6">
    <location>
        <begin position="11"/>
        <end position="352"/>
    </location>
</feature>
<evidence type="ECO:0000259" key="6">
    <source>
        <dbReference type="SMART" id="SM00829"/>
    </source>
</evidence>
<dbReference type="InterPro" id="IPR002328">
    <property type="entry name" value="ADH_Zn_CS"/>
</dbReference>
<evidence type="ECO:0000313" key="7">
    <source>
        <dbReference type="EMBL" id="GMM34480.1"/>
    </source>
</evidence>
<dbReference type="PANTHER" id="PTHR42683">
    <property type="entry name" value="ALDEHYDE REDUCTASE"/>
    <property type="match status" value="1"/>
</dbReference>
<reference evidence="7 8" key="1">
    <citation type="journal article" date="2023" name="Elife">
        <title>Identification of key yeast species and microbe-microbe interactions impacting larval growth of Drosophila in the wild.</title>
        <authorList>
            <person name="Mure A."/>
            <person name="Sugiura Y."/>
            <person name="Maeda R."/>
            <person name="Honda K."/>
            <person name="Sakurai N."/>
            <person name="Takahashi Y."/>
            <person name="Watada M."/>
            <person name="Katoh T."/>
            <person name="Gotoh A."/>
            <person name="Gotoh Y."/>
            <person name="Taniguchi I."/>
            <person name="Nakamura K."/>
            <person name="Hayashi T."/>
            <person name="Katayama T."/>
            <person name="Uemura T."/>
            <person name="Hattori Y."/>
        </authorList>
    </citation>
    <scope>NUCLEOTIDE SEQUENCE [LARGE SCALE GENOMIC DNA]</scope>
    <source>
        <strain evidence="7 8">SC-9</strain>
    </source>
</reference>
<dbReference type="EMBL" id="BTFZ01000002">
    <property type="protein sequence ID" value="GMM34480.1"/>
    <property type="molecule type" value="Genomic_DNA"/>
</dbReference>
<evidence type="ECO:0000256" key="3">
    <source>
        <dbReference type="ARBA" id="ARBA00022833"/>
    </source>
</evidence>
<dbReference type="RefSeq" id="XP_064851480.1">
    <property type="nucleotide sequence ID" value="XM_064995408.1"/>
</dbReference>
<comment type="cofactor">
    <cofactor evidence="1 5">
        <name>Zn(2+)</name>
        <dbReference type="ChEBI" id="CHEBI:29105"/>
    </cofactor>
</comment>
<organism evidence="7 8">
    <name type="scientific">Saccharomycopsis crataegensis</name>
    <dbReference type="NCBI Taxonomy" id="43959"/>
    <lineage>
        <taxon>Eukaryota</taxon>
        <taxon>Fungi</taxon>
        <taxon>Dikarya</taxon>
        <taxon>Ascomycota</taxon>
        <taxon>Saccharomycotina</taxon>
        <taxon>Saccharomycetes</taxon>
        <taxon>Saccharomycopsidaceae</taxon>
        <taxon>Saccharomycopsis</taxon>
    </lineage>
</organism>
<evidence type="ECO:0000313" key="8">
    <source>
        <dbReference type="Proteomes" id="UP001360560"/>
    </source>
</evidence>
<dbReference type="InterPro" id="IPR020843">
    <property type="entry name" value="ER"/>
</dbReference>
<dbReference type="Gene3D" id="3.90.180.10">
    <property type="entry name" value="Medium-chain alcohol dehydrogenases, catalytic domain"/>
    <property type="match status" value="1"/>
</dbReference>
<keyword evidence="8" id="KW-1185">Reference proteome</keyword>
<keyword evidence="4" id="KW-0560">Oxidoreductase</keyword>
<keyword evidence="3 5" id="KW-0862">Zinc</keyword>
<evidence type="ECO:0000256" key="2">
    <source>
        <dbReference type="ARBA" id="ARBA00022723"/>
    </source>
</evidence>
<evidence type="ECO:0000256" key="1">
    <source>
        <dbReference type="ARBA" id="ARBA00001947"/>
    </source>
</evidence>
<dbReference type="Proteomes" id="UP001360560">
    <property type="component" value="Unassembled WGS sequence"/>
</dbReference>
<name>A0AAV5QHS1_9ASCO</name>
<dbReference type="SMART" id="SM00829">
    <property type="entry name" value="PKS_ER"/>
    <property type="match status" value="1"/>
</dbReference>
<evidence type="ECO:0000256" key="5">
    <source>
        <dbReference type="RuleBase" id="RU361277"/>
    </source>
</evidence>
<dbReference type="InterPro" id="IPR013154">
    <property type="entry name" value="ADH-like_N"/>
</dbReference>
<keyword evidence="2 5" id="KW-0479">Metal-binding</keyword>
<dbReference type="FunFam" id="3.40.50.720:FF:000022">
    <property type="entry name" value="Cinnamyl alcohol dehydrogenase"/>
    <property type="match status" value="1"/>
</dbReference>
<dbReference type="GO" id="GO:0016616">
    <property type="term" value="F:oxidoreductase activity, acting on the CH-OH group of donors, NAD or NADP as acceptor"/>
    <property type="evidence" value="ECO:0007669"/>
    <property type="project" value="InterPro"/>
</dbReference>